<dbReference type="Gene3D" id="1.10.510.10">
    <property type="entry name" value="Transferase(Phosphotransferase) domain 1"/>
    <property type="match status" value="1"/>
</dbReference>
<dbReference type="Proteomes" id="UP000504636">
    <property type="component" value="Unplaced"/>
</dbReference>
<reference evidence="4" key="2">
    <citation type="submission" date="2020-04" db="EMBL/GenBank/DDBJ databases">
        <authorList>
            <consortium name="NCBI Genome Project"/>
        </authorList>
    </citation>
    <scope>NUCLEOTIDE SEQUENCE</scope>
    <source>
        <strain evidence="4">CBS 304.34</strain>
    </source>
</reference>
<dbReference type="OrthoDB" id="5979581at2759"/>
<dbReference type="InterPro" id="IPR011009">
    <property type="entry name" value="Kinase-like_dom_sf"/>
</dbReference>
<dbReference type="GO" id="GO:0005524">
    <property type="term" value="F:ATP binding"/>
    <property type="evidence" value="ECO:0007669"/>
    <property type="project" value="InterPro"/>
</dbReference>
<evidence type="ECO:0000313" key="2">
    <source>
        <dbReference type="EMBL" id="KAF2802425.1"/>
    </source>
</evidence>
<gene>
    <name evidence="2 4" type="ORF">BDZ99DRAFT_527454</name>
</gene>
<evidence type="ECO:0000259" key="1">
    <source>
        <dbReference type="PROSITE" id="PS50011"/>
    </source>
</evidence>
<evidence type="ECO:0000313" key="3">
    <source>
        <dbReference type="Proteomes" id="UP000504636"/>
    </source>
</evidence>
<dbReference type="GeneID" id="54467155"/>
<dbReference type="GO" id="GO:0004672">
    <property type="term" value="F:protein kinase activity"/>
    <property type="evidence" value="ECO:0007669"/>
    <property type="project" value="InterPro"/>
</dbReference>
<dbReference type="PROSITE" id="PS50011">
    <property type="entry name" value="PROTEIN_KINASE_DOM"/>
    <property type="match status" value="1"/>
</dbReference>
<accession>A0A6A6Y2I4</accession>
<dbReference type="EMBL" id="MU003723">
    <property type="protein sequence ID" value="KAF2802425.1"/>
    <property type="molecule type" value="Genomic_DNA"/>
</dbReference>
<keyword evidence="3" id="KW-1185">Reference proteome</keyword>
<dbReference type="RefSeq" id="XP_033569389.1">
    <property type="nucleotide sequence ID" value="XM_033726262.1"/>
</dbReference>
<dbReference type="InterPro" id="IPR000719">
    <property type="entry name" value="Prot_kinase_dom"/>
</dbReference>
<protein>
    <recommendedName>
        <fullName evidence="1">Protein kinase domain-containing protein</fullName>
    </recommendedName>
</protein>
<proteinExistence type="predicted"/>
<name>A0A6A6Y2I4_9PEZI</name>
<reference evidence="2 4" key="1">
    <citation type="journal article" date="2020" name="Stud. Mycol.">
        <title>101 Dothideomycetes genomes: a test case for predicting lifestyles and emergence of pathogens.</title>
        <authorList>
            <person name="Haridas S."/>
            <person name="Albert R."/>
            <person name="Binder M."/>
            <person name="Bloem J."/>
            <person name="Labutti K."/>
            <person name="Salamov A."/>
            <person name="Andreopoulos B."/>
            <person name="Baker S."/>
            <person name="Barry K."/>
            <person name="Bills G."/>
            <person name="Bluhm B."/>
            <person name="Cannon C."/>
            <person name="Castanera R."/>
            <person name="Culley D."/>
            <person name="Daum C."/>
            <person name="Ezra D."/>
            <person name="Gonzalez J."/>
            <person name="Henrissat B."/>
            <person name="Kuo A."/>
            <person name="Liang C."/>
            <person name="Lipzen A."/>
            <person name="Lutzoni F."/>
            <person name="Magnuson J."/>
            <person name="Mondo S."/>
            <person name="Nolan M."/>
            <person name="Ohm R."/>
            <person name="Pangilinan J."/>
            <person name="Park H.-J."/>
            <person name="Ramirez L."/>
            <person name="Alfaro M."/>
            <person name="Sun H."/>
            <person name="Tritt A."/>
            <person name="Yoshinaga Y."/>
            <person name="Zwiers L.-H."/>
            <person name="Turgeon B."/>
            <person name="Goodwin S."/>
            <person name="Spatafora J."/>
            <person name="Crous P."/>
            <person name="Grigoriev I."/>
        </authorList>
    </citation>
    <scope>NUCLEOTIDE SEQUENCE</scope>
    <source>
        <strain evidence="2 4">CBS 304.34</strain>
    </source>
</reference>
<evidence type="ECO:0000313" key="4">
    <source>
        <dbReference type="RefSeq" id="XP_033569389.1"/>
    </source>
</evidence>
<dbReference type="SUPFAM" id="SSF56112">
    <property type="entry name" value="Protein kinase-like (PK-like)"/>
    <property type="match status" value="1"/>
</dbReference>
<reference evidence="4" key="3">
    <citation type="submission" date="2025-04" db="UniProtKB">
        <authorList>
            <consortium name="RefSeq"/>
        </authorList>
    </citation>
    <scope>IDENTIFICATION</scope>
    <source>
        <strain evidence="4">CBS 304.34</strain>
    </source>
</reference>
<organism evidence="2">
    <name type="scientific">Mytilinidion resinicola</name>
    <dbReference type="NCBI Taxonomy" id="574789"/>
    <lineage>
        <taxon>Eukaryota</taxon>
        <taxon>Fungi</taxon>
        <taxon>Dikarya</taxon>
        <taxon>Ascomycota</taxon>
        <taxon>Pezizomycotina</taxon>
        <taxon>Dothideomycetes</taxon>
        <taxon>Pleosporomycetidae</taxon>
        <taxon>Mytilinidiales</taxon>
        <taxon>Mytilinidiaceae</taxon>
        <taxon>Mytilinidion</taxon>
    </lineage>
</organism>
<feature type="domain" description="Protein kinase" evidence="1">
    <location>
        <begin position="1"/>
        <end position="135"/>
    </location>
</feature>
<dbReference type="AlphaFoldDB" id="A0A6A6Y2I4"/>
<sequence>MLYLHSNNILFQIPGLDQLSEDELYLHVGDPITNLLRRYDNLPLGSEAPEYYVTQCSMLFLCCDEVEKIQDPKIIITDFGEAFFAANHDREQLMTPTCLLPPEYFFHEPLGPKSDTWTLACTLFEILGKEKLFDS</sequence>